<dbReference type="PRINTS" id="PR01415">
    <property type="entry name" value="ANKYRIN"/>
</dbReference>
<dbReference type="SMART" id="SM00248">
    <property type="entry name" value="ANK"/>
    <property type="match status" value="8"/>
</dbReference>
<dbReference type="PROSITE" id="PS50297">
    <property type="entry name" value="ANK_REP_REGION"/>
    <property type="match status" value="4"/>
</dbReference>
<dbReference type="Pfam" id="PF13637">
    <property type="entry name" value="Ank_4"/>
    <property type="match status" value="1"/>
</dbReference>
<organism evidence="4">
    <name type="scientific">Gongylonema pulchrum</name>
    <dbReference type="NCBI Taxonomy" id="637853"/>
    <lineage>
        <taxon>Eukaryota</taxon>
        <taxon>Metazoa</taxon>
        <taxon>Ecdysozoa</taxon>
        <taxon>Nematoda</taxon>
        <taxon>Chromadorea</taxon>
        <taxon>Rhabditida</taxon>
        <taxon>Spirurina</taxon>
        <taxon>Spiruromorpha</taxon>
        <taxon>Spiruroidea</taxon>
        <taxon>Gongylonematidae</taxon>
        <taxon>Gongylonema</taxon>
    </lineage>
</organism>
<keyword evidence="2 3" id="KW-0040">ANK repeat</keyword>
<accession>A0A183EII6</accession>
<feature type="repeat" description="ANK" evidence="3">
    <location>
        <begin position="82"/>
        <end position="114"/>
    </location>
</feature>
<reference evidence="4" key="1">
    <citation type="submission" date="2016-06" db="UniProtKB">
        <authorList>
            <consortium name="WormBaseParasite"/>
        </authorList>
    </citation>
    <scope>IDENTIFICATION</scope>
</reference>
<evidence type="ECO:0000256" key="1">
    <source>
        <dbReference type="ARBA" id="ARBA00022737"/>
    </source>
</evidence>
<dbReference type="InterPro" id="IPR002110">
    <property type="entry name" value="Ankyrin_rpt"/>
</dbReference>
<dbReference type="InterPro" id="IPR036770">
    <property type="entry name" value="Ankyrin_rpt-contain_sf"/>
</dbReference>
<dbReference type="PANTHER" id="PTHR24198:SF165">
    <property type="entry name" value="ANKYRIN REPEAT-CONTAINING PROTEIN-RELATED"/>
    <property type="match status" value="1"/>
</dbReference>
<proteinExistence type="predicted"/>
<keyword evidence="1" id="KW-0677">Repeat</keyword>
<dbReference type="AlphaFoldDB" id="A0A183EII6"/>
<feature type="repeat" description="ANK" evidence="3">
    <location>
        <begin position="15"/>
        <end position="47"/>
    </location>
</feature>
<feature type="repeat" description="ANK" evidence="3">
    <location>
        <begin position="152"/>
        <end position="184"/>
    </location>
</feature>
<evidence type="ECO:0000256" key="3">
    <source>
        <dbReference type="PROSITE-ProRule" id="PRU00023"/>
    </source>
</evidence>
<name>A0A183EII6_9BILA</name>
<dbReference type="Gene3D" id="1.25.40.20">
    <property type="entry name" value="Ankyrin repeat-containing domain"/>
    <property type="match status" value="3"/>
</dbReference>
<sequence length="358" mass="38503">LLLEVMNDVNSRSADGSTALHFACEYGRIARAKALIAKGIPVDAATSTHGVTALHMASRHGHDLIVKHLLVAGAQCNLKTKSGHTPLHLAALHGYVNVVRTLCNNGADVNEVDNIGRTALHAAIQSASSNSEFVIDYLLSAASTSVLKVDVKGRSALHYAARSGFFHALQKLLGAGLQPTDQDHRGCTPLHYAAQAPSDLALISTKVLLRADDTVAQIRDLVGFLPIHYAVKAGNLDTAQILADAMTDRTAPSSGIPYNLNVYHIAARHNHAQLLQKLLATYHMYSMLLDKEEAAKISGTIGLELDAYERLPIHYAMSYGWCYSISVVNLPTVPHTVLHASFRTDSAICVCSSGVKHR</sequence>
<evidence type="ECO:0000313" key="4">
    <source>
        <dbReference type="WBParaSite" id="GPUH_0002080201-mRNA-1"/>
    </source>
</evidence>
<dbReference type="PROSITE" id="PS50088">
    <property type="entry name" value="ANK_REPEAT"/>
    <property type="match status" value="4"/>
</dbReference>
<dbReference type="Pfam" id="PF12796">
    <property type="entry name" value="Ank_2"/>
    <property type="match status" value="2"/>
</dbReference>
<feature type="repeat" description="ANK" evidence="3">
    <location>
        <begin position="49"/>
        <end position="81"/>
    </location>
</feature>
<evidence type="ECO:0000256" key="2">
    <source>
        <dbReference type="ARBA" id="ARBA00023043"/>
    </source>
</evidence>
<dbReference type="WBParaSite" id="GPUH_0002080201-mRNA-1">
    <property type="protein sequence ID" value="GPUH_0002080201-mRNA-1"/>
    <property type="gene ID" value="GPUH_0002080201"/>
</dbReference>
<protein>
    <submittedName>
        <fullName evidence="4">ANK_REP_REGION domain-containing protein</fullName>
    </submittedName>
</protein>
<dbReference type="SUPFAM" id="SSF48403">
    <property type="entry name" value="Ankyrin repeat"/>
    <property type="match status" value="2"/>
</dbReference>
<dbReference type="PANTHER" id="PTHR24198">
    <property type="entry name" value="ANKYRIN REPEAT AND PROTEIN KINASE DOMAIN-CONTAINING PROTEIN"/>
    <property type="match status" value="1"/>
</dbReference>